<dbReference type="InterPro" id="IPR043130">
    <property type="entry name" value="CDP-OH_PTrfase_TM_dom"/>
</dbReference>
<reference evidence="8 9" key="1">
    <citation type="journal article" date="2020" name="Cell Host Microbe">
        <title>Functional and Genomic Variation between Human-Derived Isolates of Lachnospiraceae Reveals Inter- and Intra-Species Diversity.</title>
        <authorList>
            <person name="Sorbara M.T."/>
            <person name="Littmann E.R."/>
            <person name="Fontana E."/>
            <person name="Moody T.U."/>
            <person name="Kohout C.E."/>
            <person name="Gjonbalaj M."/>
            <person name="Eaton V."/>
            <person name="Seok R."/>
            <person name="Leiner I.M."/>
            <person name="Pamer E.G."/>
        </authorList>
    </citation>
    <scope>NUCLEOTIDE SEQUENCE [LARGE SCALE GENOMIC DNA]</scope>
    <source>
        <strain evidence="7 8">MSK.17.11</strain>
        <strain evidence="6 9">MSK.17.38</strain>
    </source>
</reference>
<keyword evidence="8" id="KW-1185">Reference proteome</keyword>
<dbReference type="InterPro" id="IPR001736">
    <property type="entry name" value="PLipase_D/transphosphatidylase"/>
</dbReference>
<feature type="coiled-coil region" evidence="3">
    <location>
        <begin position="604"/>
        <end position="631"/>
    </location>
</feature>
<keyword evidence="3" id="KW-0175">Coiled coil</keyword>
<dbReference type="InterPro" id="IPR048254">
    <property type="entry name" value="CDP_ALCOHOL_P_TRANSF_CS"/>
</dbReference>
<dbReference type="OrthoDB" id="9814092at2"/>
<dbReference type="GO" id="GO:0032049">
    <property type="term" value="P:cardiolipin biosynthetic process"/>
    <property type="evidence" value="ECO:0007669"/>
    <property type="project" value="UniProtKB-ARBA"/>
</dbReference>
<comment type="caution">
    <text evidence="7">The sequence shown here is derived from an EMBL/GenBank/DDBJ whole genome shotgun (WGS) entry which is preliminary data.</text>
</comment>
<evidence type="ECO:0000256" key="3">
    <source>
        <dbReference type="SAM" id="Coils"/>
    </source>
</evidence>
<dbReference type="Proteomes" id="UP000701680">
    <property type="component" value="Unassembled WGS sequence"/>
</dbReference>
<dbReference type="SMART" id="SM00155">
    <property type="entry name" value="PLDc"/>
    <property type="match status" value="2"/>
</dbReference>
<dbReference type="EMBL" id="JAAITX010000002">
    <property type="protein sequence ID" value="NVH57958.1"/>
    <property type="molecule type" value="Genomic_DNA"/>
</dbReference>
<dbReference type="PROSITE" id="PS50035">
    <property type="entry name" value="PLD"/>
    <property type="match status" value="1"/>
</dbReference>
<dbReference type="PANTHER" id="PTHR21248">
    <property type="entry name" value="CARDIOLIPIN SYNTHASE"/>
    <property type="match status" value="1"/>
</dbReference>
<evidence type="ECO:0000313" key="7">
    <source>
        <dbReference type="EMBL" id="NVH57958.1"/>
    </source>
</evidence>
<protein>
    <submittedName>
        <fullName evidence="7">CDP-diacylglycerol--glycerol-3-phosphate 3-phosphatidyltransferase</fullName>
    </submittedName>
</protein>
<keyword evidence="4" id="KW-0812">Transmembrane</keyword>
<feature type="transmembrane region" description="Helical" evidence="4">
    <location>
        <begin position="95"/>
        <end position="117"/>
    </location>
</feature>
<keyword evidence="1 2" id="KW-0808">Transferase</keyword>
<keyword evidence="4" id="KW-0472">Membrane</keyword>
<dbReference type="RefSeq" id="WP_101694070.1">
    <property type="nucleotide sequence ID" value="NZ_JAAITX010000002.1"/>
</dbReference>
<dbReference type="PANTHER" id="PTHR21248:SF12">
    <property type="entry name" value="CARDIOLIPIN SYNTHASE C"/>
    <property type="match status" value="1"/>
</dbReference>
<feature type="transmembrane region" description="Helical" evidence="4">
    <location>
        <begin position="202"/>
        <end position="223"/>
    </location>
</feature>
<comment type="similarity">
    <text evidence="2">Belongs to the CDP-alcohol phosphatidyltransferase class-I family.</text>
</comment>
<sequence length="667" mass="76228">MKWDKREYFSIPNLMGYFRILLIPIYLIVYIRADSVRDYQIAAGIMVLSFLSDFLDGKIARRFNMVTEFGKILDPIADKMTQGTLALSFTFRYPVMGVLLLLFLLKETIMGILGAYMMHKGYRMGGAKMHGKICTAVLDLVMFLVLLLPNLPYLAVNLMVAVSVCVMAVSLCLYLRMYWNAWKQQKGSQEEIGAEKRRSRKMVIVIIAAVLVLFALGAILPFARQPKVTEKTKKELEVERFYSDQPSGERAKVISDNGEALEERLRLISQAEEEIILSTFEFDSDTSGTQMIAALADAAARGVKVRVLVDGFPYLTTMWGNPKFLALAQTENVEIRVYNPVRPWKPWGIMGRLHDKYLIADRTAYILGGRNTFDFFLGDQKGYKNYDWDMLVYTKEASGDSSLEQVRSYFESVWKMPECKTFGKSRFWKQNPSVKKAEGEIADAVKTLKEAYGDELGKIDYESITLPVNQIQLISNPTHILAKEPVVFYTITELMKQAKEEVVFHTPYVICDDWMLERLNEVCEGDKDVKMMTNSVANNGNPFGAMDYQKNKEKICDTGVEILEYDKGVSYHGKCFTIDDRLAAIGSFNWDMRSAYLDTELMLVVDSREVNEQLRDEMKKYEQHALKVTGKDTYEVPEGVERQELSAKKKFRIAVLKTVAGWARFLM</sequence>
<proteinExistence type="inferred from homology"/>
<dbReference type="Gene3D" id="1.20.120.1760">
    <property type="match status" value="1"/>
</dbReference>
<evidence type="ECO:0000256" key="4">
    <source>
        <dbReference type="SAM" id="Phobius"/>
    </source>
</evidence>
<dbReference type="InterPro" id="IPR025202">
    <property type="entry name" value="PLD-like_dom"/>
</dbReference>
<organism evidence="7 8">
    <name type="scientific">Dorea phocaeensis</name>
    <dbReference type="NCBI Taxonomy" id="2040291"/>
    <lineage>
        <taxon>Bacteria</taxon>
        <taxon>Bacillati</taxon>
        <taxon>Bacillota</taxon>
        <taxon>Clostridia</taxon>
        <taxon>Lachnospirales</taxon>
        <taxon>Lachnospiraceae</taxon>
        <taxon>Dorea</taxon>
    </lineage>
</organism>
<dbReference type="Pfam" id="PF01066">
    <property type="entry name" value="CDP-OH_P_transf"/>
    <property type="match status" value="1"/>
</dbReference>
<dbReference type="InterPro" id="IPR000462">
    <property type="entry name" value="CDP-OH_P_trans"/>
</dbReference>
<gene>
    <name evidence="7" type="ORF">G5A66_04690</name>
    <name evidence="6" type="ORF">G5A75_03510</name>
</gene>
<dbReference type="GO" id="GO:0030572">
    <property type="term" value="F:phosphatidyltransferase activity"/>
    <property type="evidence" value="ECO:0007669"/>
    <property type="project" value="UniProtKB-ARBA"/>
</dbReference>
<accession>A0A850HF83</accession>
<evidence type="ECO:0000256" key="1">
    <source>
        <dbReference type="ARBA" id="ARBA00022679"/>
    </source>
</evidence>
<feature type="transmembrane region" description="Helical" evidence="4">
    <location>
        <begin position="14"/>
        <end position="31"/>
    </location>
</feature>
<dbReference type="EMBL" id="JAAIUO010000002">
    <property type="protein sequence ID" value="NSK13955.1"/>
    <property type="molecule type" value="Genomic_DNA"/>
</dbReference>
<feature type="domain" description="PLD phosphodiesterase" evidence="5">
    <location>
        <begin position="567"/>
        <end position="594"/>
    </location>
</feature>
<dbReference type="Pfam" id="PF13091">
    <property type="entry name" value="PLDc_2"/>
    <property type="match status" value="2"/>
</dbReference>
<feature type="transmembrane region" description="Helical" evidence="4">
    <location>
        <begin position="154"/>
        <end position="175"/>
    </location>
</feature>
<evidence type="ECO:0000313" key="6">
    <source>
        <dbReference type="EMBL" id="NSK13955.1"/>
    </source>
</evidence>
<name>A0A850HF83_9FIRM</name>
<dbReference type="AlphaFoldDB" id="A0A850HF83"/>
<evidence type="ECO:0000313" key="9">
    <source>
        <dbReference type="Proteomes" id="UP000701680"/>
    </source>
</evidence>
<dbReference type="SUPFAM" id="SSF56024">
    <property type="entry name" value="Phospholipase D/nuclease"/>
    <property type="match status" value="2"/>
</dbReference>
<evidence type="ECO:0000259" key="5">
    <source>
        <dbReference type="PROSITE" id="PS50035"/>
    </source>
</evidence>
<evidence type="ECO:0000256" key="2">
    <source>
        <dbReference type="RuleBase" id="RU003750"/>
    </source>
</evidence>
<dbReference type="CDD" id="cd09113">
    <property type="entry name" value="PLDc_ymdC_like_2"/>
    <property type="match status" value="1"/>
</dbReference>
<dbReference type="GO" id="GO:0016020">
    <property type="term" value="C:membrane"/>
    <property type="evidence" value="ECO:0007669"/>
    <property type="project" value="InterPro"/>
</dbReference>
<reference evidence="7" key="2">
    <citation type="submission" date="2020-02" db="EMBL/GenBank/DDBJ databases">
        <authorList>
            <person name="Littmann E."/>
            <person name="Sorbara M."/>
        </authorList>
    </citation>
    <scope>NUCLEOTIDE SEQUENCE</scope>
    <source>
        <strain evidence="7">MSK.17.11</strain>
        <strain evidence="6">MSK.17.38</strain>
    </source>
</reference>
<evidence type="ECO:0000313" key="8">
    <source>
        <dbReference type="Proteomes" id="UP000528555"/>
    </source>
</evidence>
<dbReference type="PROSITE" id="PS00379">
    <property type="entry name" value="CDP_ALCOHOL_P_TRANSF"/>
    <property type="match status" value="1"/>
</dbReference>
<dbReference type="Gene3D" id="3.30.870.10">
    <property type="entry name" value="Endonuclease Chain A"/>
    <property type="match status" value="2"/>
</dbReference>
<feature type="transmembrane region" description="Helical" evidence="4">
    <location>
        <begin position="129"/>
        <end position="148"/>
    </location>
</feature>
<keyword evidence="4" id="KW-1133">Transmembrane helix</keyword>
<dbReference type="Proteomes" id="UP000528555">
    <property type="component" value="Unassembled WGS sequence"/>
</dbReference>